<evidence type="ECO:0000313" key="3">
    <source>
        <dbReference type="Proteomes" id="UP000029781"/>
    </source>
</evidence>
<organismHost>
    <name type="scientific">Cafeteria roenbergensis</name>
    <name type="common">Marine flagellate</name>
    <dbReference type="NCBI Taxonomy" id="33653"/>
</organismHost>
<dbReference type="RefSeq" id="YP_003969684.1">
    <property type="nucleotide sequence ID" value="NC_014637.1"/>
</dbReference>
<sequence length="116" mass="13999">MKDKSLSKNNTNSTNNKTNIEIIHENMNKIKDLNDWDYKIILIKETKELIQNEKINLNNMKNKIDEELEEQLEFGKLDLKKVIEKIHKNKNLEDKIEKLRLLKLWFKHQKDKVINT</sequence>
<reference evidence="2 3" key="1">
    <citation type="journal article" date="2010" name="Proc. Natl. Acad. Sci. U.S.A.">
        <title>Giant virus with a remarkable complement of genes infects marine zooplankton.</title>
        <authorList>
            <person name="Fischer M.G."/>
            <person name="Allen M.J."/>
            <person name="Wilson W.H."/>
            <person name="Suttle C.A."/>
        </authorList>
    </citation>
    <scope>NUCLEOTIDE SEQUENCE [LARGE SCALE GENOMIC DNA]</scope>
    <source>
        <strain evidence="2 3">BV-PW1</strain>
    </source>
</reference>
<proteinExistence type="predicted"/>
<keyword evidence="3" id="KW-1185">Reference proteome</keyword>
<dbReference type="EMBL" id="GU244497">
    <property type="protein sequence ID" value="ADO67085.1"/>
    <property type="molecule type" value="Genomic_DNA"/>
</dbReference>
<dbReference type="KEGG" id="vg:9887454"/>
<accession>E3T4H2</accession>
<feature type="coiled-coil region" evidence="1">
    <location>
        <begin position="43"/>
        <end position="102"/>
    </location>
</feature>
<protein>
    <submittedName>
        <fullName evidence="2">Uncharacterized protein</fullName>
    </submittedName>
</protein>
<evidence type="ECO:0000313" key="2">
    <source>
        <dbReference type="EMBL" id="ADO67085.1"/>
    </source>
</evidence>
<dbReference type="Proteomes" id="UP000029781">
    <property type="component" value="Segment"/>
</dbReference>
<keyword evidence="1" id="KW-0175">Coiled coil</keyword>
<gene>
    <name evidence="2" type="ORF">crov052</name>
</gene>
<name>E3T4H2_CROVB</name>
<dbReference type="GeneID" id="9887454"/>
<evidence type="ECO:0000256" key="1">
    <source>
        <dbReference type="SAM" id="Coils"/>
    </source>
</evidence>
<organism evidence="2 3">
    <name type="scientific">Cafeteria roenbergensis virus (strain BV-PW1)</name>
    <name type="common">CroV</name>
    <dbReference type="NCBI Taxonomy" id="693272"/>
    <lineage>
        <taxon>Viruses</taxon>
        <taxon>Varidnaviria</taxon>
        <taxon>Bamfordvirae</taxon>
        <taxon>Nucleocytoviricota</taxon>
        <taxon>Megaviricetes</taxon>
        <taxon>Imitervirales</taxon>
        <taxon>Mimiviridae</taxon>
        <taxon>Aliimimivirinae</taxon>
        <taxon>Rheavirus</taxon>
        <taxon>Rheavirus sinusmexicani</taxon>
    </lineage>
</organism>